<dbReference type="AlphaFoldDB" id="A0A2M8WLR2"/>
<dbReference type="InterPro" id="IPR032465">
    <property type="entry name" value="ACMSD"/>
</dbReference>
<dbReference type="GO" id="GO:0019748">
    <property type="term" value="P:secondary metabolic process"/>
    <property type="evidence" value="ECO:0007669"/>
    <property type="project" value="TreeGrafter"/>
</dbReference>
<dbReference type="PANTHER" id="PTHR21240">
    <property type="entry name" value="2-AMINO-3-CARBOXYLMUCONATE-6-SEMIALDEHYDE DECARBOXYLASE"/>
    <property type="match status" value="1"/>
</dbReference>
<organism evidence="3 4">
    <name type="scientific">Yoonia maricola</name>
    <dbReference type="NCBI Taxonomy" id="420999"/>
    <lineage>
        <taxon>Bacteria</taxon>
        <taxon>Pseudomonadati</taxon>
        <taxon>Pseudomonadota</taxon>
        <taxon>Alphaproteobacteria</taxon>
        <taxon>Rhodobacterales</taxon>
        <taxon>Paracoccaceae</taxon>
        <taxon>Yoonia</taxon>
    </lineage>
</organism>
<keyword evidence="4" id="KW-1185">Reference proteome</keyword>
<dbReference type="EMBL" id="PGTY01000001">
    <property type="protein sequence ID" value="PJI91865.1"/>
    <property type="molecule type" value="Genomic_DNA"/>
</dbReference>
<evidence type="ECO:0000313" key="3">
    <source>
        <dbReference type="EMBL" id="PJI91865.1"/>
    </source>
</evidence>
<protein>
    <submittedName>
        <fullName evidence="3">Amidohydrolase family protein</fullName>
    </submittedName>
</protein>
<dbReference type="Gene3D" id="3.20.20.140">
    <property type="entry name" value="Metal-dependent hydrolases"/>
    <property type="match status" value="1"/>
</dbReference>
<sequence length="365" mass="40442">MTLALADFQPAPQVIRPQTTVTGPAMPFIDAHNHLGPFGGSWSEKEPAAFFDHLSGTGCVHYVDLDGGWGEDVLDDRLRRFKAYDPDRYRVFGGVDWALWPEEGSAFPEKAAARLEAQATRGAEGLKIWKPFGLTVTDDQGQRVGVDDPRLAPIWETAGRLGLPVLVHVADPVAFFDPVTPQNERWEELSNHPEWSFPLPDYPPFETIIAGFANLVSRHPNTTFIGAHVACYAENLAWVSALIDACPNLYIDFSARVAELGRVPRAARALFLRHADRILFGIDSGPDKATYAIYARFLETADEYFSYSADPVPGQGRWMIYGLNLPTDVQRRIYHDNAAQLFGLKTAAHQSGPSSHKAAKTERVL</sequence>
<evidence type="ECO:0000256" key="1">
    <source>
        <dbReference type="ARBA" id="ARBA00023239"/>
    </source>
</evidence>
<comment type="caution">
    <text evidence="3">The sequence shown here is derived from an EMBL/GenBank/DDBJ whole genome shotgun (WGS) entry which is preliminary data.</text>
</comment>
<dbReference type="Proteomes" id="UP000228531">
    <property type="component" value="Unassembled WGS sequence"/>
</dbReference>
<dbReference type="OrthoDB" id="149172at2"/>
<name>A0A2M8WLR2_9RHOB</name>
<keyword evidence="1" id="KW-0456">Lyase</keyword>
<dbReference type="GO" id="GO:0016787">
    <property type="term" value="F:hydrolase activity"/>
    <property type="evidence" value="ECO:0007669"/>
    <property type="project" value="UniProtKB-KW"/>
</dbReference>
<reference evidence="3 4" key="1">
    <citation type="submission" date="2017-11" db="EMBL/GenBank/DDBJ databases">
        <title>Genomic Encyclopedia of Archaeal and Bacterial Type Strains, Phase II (KMG-II): From Individual Species to Whole Genera.</title>
        <authorList>
            <person name="Goeker M."/>
        </authorList>
    </citation>
    <scope>NUCLEOTIDE SEQUENCE [LARGE SCALE GENOMIC DNA]</scope>
    <source>
        <strain evidence="3 4">DSM 29128</strain>
    </source>
</reference>
<gene>
    <name evidence="3" type="ORF">BC777_0706</name>
</gene>
<dbReference type="RefSeq" id="WP_100366748.1">
    <property type="nucleotide sequence ID" value="NZ_PGTY01000001.1"/>
</dbReference>
<keyword evidence="3" id="KW-0378">Hydrolase</keyword>
<dbReference type="InterPro" id="IPR032466">
    <property type="entry name" value="Metal_Hydrolase"/>
</dbReference>
<dbReference type="GO" id="GO:0005737">
    <property type="term" value="C:cytoplasm"/>
    <property type="evidence" value="ECO:0007669"/>
    <property type="project" value="TreeGrafter"/>
</dbReference>
<evidence type="ECO:0000259" key="2">
    <source>
        <dbReference type="Pfam" id="PF04909"/>
    </source>
</evidence>
<dbReference type="Pfam" id="PF04909">
    <property type="entry name" value="Amidohydro_2"/>
    <property type="match status" value="1"/>
</dbReference>
<dbReference type="SUPFAM" id="SSF51556">
    <property type="entry name" value="Metallo-dependent hydrolases"/>
    <property type="match status" value="1"/>
</dbReference>
<feature type="domain" description="Amidohydrolase-related" evidence="2">
    <location>
        <begin position="90"/>
        <end position="344"/>
    </location>
</feature>
<proteinExistence type="predicted"/>
<evidence type="ECO:0000313" key="4">
    <source>
        <dbReference type="Proteomes" id="UP000228531"/>
    </source>
</evidence>
<accession>A0A2M8WLR2</accession>
<dbReference type="InterPro" id="IPR006680">
    <property type="entry name" value="Amidohydro-rel"/>
</dbReference>
<dbReference type="GO" id="GO:0016831">
    <property type="term" value="F:carboxy-lyase activity"/>
    <property type="evidence" value="ECO:0007669"/>
    <property type="project" value="InterPro"/>
</dbReference>
<dbReference type="PANTHER" id="PTHR21240:SF28">
    <property type="entry name" value="ISO-OROTATE DECARBOXYLASE (EUROFUNG)"/>
    <property type="match status" value="1"/>
</dbReference>